<name>A0A1I0SSV7_9BACL</name>
<proteinExistence type="predicted"/>
<organism evidence="2 3">
    <name type="scientific">Anoxybacillus pushchinoensis</name>
    <dbReference type="NCBI Taxonomy" id="150248"/>
    <lineage>
        <taxon>Bacteria</taxon>
        <taxon>Bacillati</taxon>
        <taxon>Bacillota</taxon>
        <taxon>Bacilli</taxon>
        <taxon>Bacillales</taxon>
        <taxon>Anoxybacillaceae</taxon>
        <taxon>Anoxybacillus</taxon>
    </lineage>
</organism>
<dbReference type="InterPro" id="IPR016181">
    <property type="entry name" value="Acyl_CoA_acyltransferase"/>
</dbReference>
<dbReference type="OrthoDB" id="248489at2"/>
<feature type="domain" description="N-acetyltransferase" evidence="1">
    <location>
        <begin position="131"/>
        <end position="261"/>
    </location>
</feature>
<dbReference type="EMBL" id="FOJQ01000006">
    <property type="protein sequence ID" value="SFA42628.1"/>
    <property type="molecule type" value="Genomic_DNA"/>
</dbReference>
<dbReference type="RefSeq" id="WP_091700762.1">
    <property type="nucleotide sequence ID" value="NZ_FOJQ01000006.1"/>
</dbReference>
<dbReference type="GO" id="GO:0016747">
    <property type="term" value="F:acyltransferase activity, transferring groups other than amino-acyl groups"/>
    <property type="evidence" value="ECO:0007669"/>
    <property type="project" value="InterPro"/>
</dbReference>
<dbReference type="STRING" id="150248.SAMN05216169_100629"/>
<dbReference type="SUPFAM" id="SSF55729">
    <property type="entry name" value="Acyl-CoA N-acyltransferases (Nat)"/>
    <property type="match status" value="1"/>
</dbReference>
<evidence type="ECO:0000313" key="3">
    <source>
        <dbReference type="Proteomes" id="UP000198979"/>
    </source>
</evidence>
<dbReference type="PROSITE" id="PS51186">
    <property type="entry name" value="GNAT"/>
    <property type="match status" value="1"/>
</dbReference>
<protein>
    <recommendedName>
        <fullName evidence="1">N-acetyltransferase domain-containing protein</fullName>
    </recommendedName>
</protein>
<evidence type="ECO:0000259" key="1">
    <source>
        <dbReference type="PROSITE" id="PS51186"/>
    </source>
</evidence>
<reference evidence="3" key="1">
    <citation type="submission" date="2016-10" db="EMBL/GenBank/DDBJ databases">
        <authorList>
            <person name="Varghese N."/>
            <person name="Submissions S."/>
        </authorList>
    </citation>
    <scope>NUCLEOTIDE SEQUENCE [LARGE SCALE GENOMIC DNA]</scope>
    <source>
        <strain evidence="3">K1</strain>
    </source>
</reference>
<gene>
    <name evidence="2" type="ORF">SAMN05216169_100629</name>
</gene>
<keyword evidence="3" id="KW-1185">Reference proteome</keyword>
<dbReference type="Gene3D" id="3.40.630.30">
    <property type="match status" value="1"/>
</dbReference>
<sequence>MIRTLTQADHEQVISFLTKEPSMNLFIIGDIEAFGYDQDFQQLWGEFDESGALQAVFLRFYDSYIPYASSRFDVEGFSHIIRTNGASFRLSGKANVVEQFEQVGGLSLGKKRVTYFCECTTVSFQAEEQMQIVKQATVDDVDRILDLRRRIPEFVTTPSSRDMLLKSLETSTGRTYYVEEDGEMVSCVSTTAENSFSAMVVGVCTDERYRQKGYASLIMKRVIHDYMQAGKTLCLFYDNPNAGRIYKRLGFYDIGMWTMYG</sequence>
<dbReference type="CDD" id="cd04301">
    <property type="entry name" value="NAT_SF"/>
    <property type="match status" value="1"/>
</dbReference>
<accession>A0A1I0SSV7</accession>
<dbReference type="AlphaFoldDB" id="A0A1I0SSV7"/>
<dbReference type="Proteomes" id="UP000198979">
    <property type="component" value="Unassembled WGS sequence"/>
</dbReference>
<dbReference type="InterPro" id="IPR000182">
    <property type="entry name" value="GNAT_dom"/>
</dbReference>
<dbReference type="Pfam" id="PF00583">
    <property type="entry name" value="Acetyltransf_1"/>
    <property type="match status" value="1"/>
</dbReference>
<evidence type="ECO:0000313" key="2">
    <source>
        <dbReference type="EMBL" id="SFA42628.1"/>
    </source>
</evidence>